<dbReference type="Pfam" id="PF10451">
    <property type="entry name" value="Stn1"/>
    <property type="match status" value="1"/>
</dbReference>
<dbReference type="Gene3D" id="2.40.50.140">
    <property type="entry name" value="Nucleic acid-binding proteins"/>
    <property type="match status" value="1"/>
</dbReference>
<feature type="compositionally biased region" description="Basic and acidic residues" evidence="4">
    <location>
        <begin position="214"/>
        <end position="224"/>
    </location>
</feature>
<name>A0A168BL51_CORFA</name>
<accession>A0A168BL51</accession>
<comment type="caution">
    <text evidence="6">The sequence shown here is derived from an EMBL/GenBank/DDBJ whole genome shotgun (WGS) entry which is preliminary data.</text>
</comment>
<dbReference type="Proteomes" id="UP000076744">
    <property type="component" value="Unassembled WGS sequence"/>
</dbReference>
<dbReference type="GeneID" id="30018522"/>
<feature type="domain" description="CST complex subunit Stn1 N-terminal" evidence="5">
    <location>
        <begin position="46"/>
        <end position="193"/>
    </location>
</feature>
<organism evidence="6 7">
    <name type="scientific">Cordyceps fumosorosea (strain ARSEF 2679)</name>
    <name type="common">Isaria fumosorosea</name>
    <dbReference type="NCBI Taxonomy" id="1081104"/>
    <lineage>
        <taxon>Eukaryota</taxon>
        <taxon>Fungi</taxon>
        <taxon>Dikarya</taxon>
        <taxon>Ascomycota</taxon>
        <taxon>Pezizomycotina</taxon>
        <taxon>Sordariomycetes</taxon>
        <taxon>Hypocreomycetidae</taxon>
        <taxon>Hypocreales</taxon>
        <taxon>Cordycipitaceae</taxon>
        <taxon>Cordyceps</taxon>
    </lineage>
</organism>
<keyword evidence="2" id="KW-0158">Chromosome</keyword>
<evidence type="ECO:0000256" key="1">
    <source>
        <dbReference type="ARBA" id="ARBA00004574"/>
    </source>
</evidence>
<sequence>MSDTIERAFYPRYCFHLAPTADAWCFFRIADLFALQQRDGFEGEGLFFYQNLPIKWVRVVGLVVAVDEFAGRRAFTIDDSSGACIEAIVSLDTAKTASTTNEPAAAPAGSLAQPYDHVDVGSVVDVKGALTTFRDARQLKVEKMTTVPSTAGEVSLWAKRSAFRRDVLGKAWVLPDKRIRQCRRAAERSEAEAERKKQRLRDAAAFGSRHQTKAGKDKDKDAARGRRGVAEGPGKAAQFPSRDGEEALKVLVASCKGEYSALGL</sequence>
<evidence type="ECO:0000256" key="3">
    <source>
        <dbReference type="ARBA" id="ARBA00022895"/>
    </source>
</evidence>
<keyword evidence="7" id="KW-1185">Reference proteome</keyword>
<dbReference type="OrthoDB" id="77828at2759"/>
<dbReference type="GO" id="GO:0000781">
    <property type="term" value="C:chromosome, telomeric region"/>
    <property type="evidence" value="ECO:0007669"/>
    <property type="project" value="UniProtKB-SubCell"/>
</dbReference>
<evidence type="ECO:0000313" key="6">
    <source>
        <dbReference type="EMBL" id="OAA70256.1"/>
    </source>
</evidence>
<protein>
    <submittedName>
        <fullName evidence="6">OB-fold nucleic acid binding domain protein</fullName>
    </submittedName>
</protein>
<feature type="region of interest" description="Disordered" evidence="4">
    <location>
        <begin position="187"/>
        <end position="243"/>
    </location>
</feature>
<dbReference type="EMBL" id="AZHB01000004">
    <property type="protein sequence ID" value="OAA70256.1"/>
    <property type="molecule type" value="Genomic_DNA"/>
</dbReference>
<evidence type="ECO:0000313" key="7">
    <source>
        <dbReference type="Proteomes" id="UP000076744"/>
    </source>
</evidence>
<dbReference type="InterPro" id="IPR018856">
    <property type="entry name" value="Stn1_N"/>
</dbReference>
<evidence type="ECO:0000259" key="5">
    <source>
        <dbReference type="Pfam" id="PF10451"/>
    </source>
</evidence>
<keyword evidence="3" id="KW-0779">Telomere</keyword>
<evidence type="ECO:0000256" key="2">
    <source>
        <dbReference type="ARBA" id="ARBA00022454"/>
    </source>
</evidence>
<reference evidence="6 7" key="1">
    <citation type="journal article" date="2016" name="Genome Biol. Evol.">
        <title>Divergent and convergent evolution of fungal pathogenicity.</title>
        <authorList>
            <person name="Shang Y."/>
            <person name="Xiao G."/>
            <person name="Zheng P."/>
            <person name="Cen K."/>
            <person name="Zhan S."/>
            <person name="Wang C."/>
        </authorList>
    </citation>
    <scope>NUCLEOTIDE SEQUENCE [LARGE SCALE GENOMIC DNA]</scope>
    <source>
        <strain evidence="6 7">ARSEF 2679</strain>
    </source>
</reference>
<proteinExistence type="predicted"/>
<dbReference type="AlphaFoldDB" id="A0A168BL51"/>
<evidence type="ECO:0000256" key="4">
    <source>
        <dbReference type="SAM" id="MobiDB-lite"/>
    </source>
</evidence>
<gene>
    <name evidence="6" type="ORF">ISF_02230</name>
</gene>
<dbReference type="RefSeq" id="XP_018706543.1">
    <property type="nucleotide sequence ID" value="XM_018845836.1"/>
</dbReference>
<dbReference type="SUPFAM" id="SSF50249">
    <property type="entry name" value="Nucleic acid-binding proteins"/>
    <property type="match status" value="1"/>
</dbReference>
<dbReference type="InterPro" id="IPR012340">
    <property type="entry name" value="NA-bd_OB-fold"/>
</dbReference>
<comment type="subcellular location">
    <subcellularLocation>
        <location evidence="1">Chromosome</location>
        <location evidence="1">Telomere</location>
    </subcellularLocation>
</comment>
<dbReference type="CDD" id="cd03524">
    <property type="entry name" value="RPA2_OBF_family"/>
    <property type="match status" value="1"/>
</dbReference>